<comment type="caution">
    <text evidence="1">The sequence shown here is derived from an EMBL/GenBank/DDBJ whole genome shotgun (WGS) entry which is preliminary data.</text>
</comment>
<reference evidence="2" key="1">
    <citation type="journal article" date="2023" name="G3 (Bethesda)">
        <title>Genome assembly and association tests identify interacting loci associated with vigor, precocity, and sex in interspecific pistachio rootstocks.</title>
        <authorList>
            <person name="Palmer W."/>
            <person name="Jacygrad E."/>
            <person name="Sagayaradj S."/>
            <person name="Cavanaugh K."/>
            <person name="Han R."/>
            <person name="Bertier L."/>
            <person name="Beede B."/>
            <person name="Kafkas S."/>
            <person name="Golino D."/>
            <person name="Preece J."/>
            <person name="Michelmore R."/>
        </authorList>
    </citation>
    <scope>NUCLEOTIDE SEQUENCE [LARGE SCALE GENOMIC DNA]</scope>
</reference>
<name>A0ACC0XF80_9ROSI</name>
<protein>
    <submittedName>
        <fullName evidence="1">Uncharacterized protein</fullName>
    </submittedName>
</protein>
<proteinExistence type="predicted"/>
<sequence>MKVCDYLELSDNSLTGPLPKELGKLKKFTFLAIGSNNFSGTLPLELGFLDKLEEM</sequence>
<keyword evidence="2" id="KW-1185">Reference proteome</keyword>
<accession>A0ACC0XF80</accession>
<organism evidence="1 2">
    <name type="scientific">Pistacia integerrima</name>
    <dbReference type="NCBI Taxonomy" id="434235"/>
    <lineage>
        <taxon>Eukaryota</taxon>
        <taxon>Viridiplantae</taxon>
        <taxon>Streptophyta</taxon>
        <taxon>Embryophyta</taxon>
        <taxon>Tracheophyta</taxon>
        <taxon>Spermatophyta</taxon>
        <taxon>Magnoliopsida</taxon>
        <taxon>eudicotyledons</taxon>
        <taxon>Gunneridae</taxon>
        <taxon>Pentapetalae</taxon>
        <taxon>rosids</taxon>
        <taxon>malvids</taxon>
        <taxon>Sapindales</taxon>
        <taxon>Anacardiaceae</taxon>
        <taxon>Pistacia</taxon>
    </lineage>
</organism>
<dbReference type="EMBL" id="CM047747">
    <property type="protein sequence ID" value="KAJ0017029.1"/>
    <property type="molecule type" value="Genomic_DNA"/>
</dbReference>
<evidence type="ECO:0000313" key="2">
    <source>
        <dbReference type="Proteomes" id="UP001163603"/>
    </source>
</evidence>
<evidence type="ECO:0000313" key="1">
    <source>
        <dbReference type="EMBL" id="KAJ0017029.1"/>
    </source>
</evidence>
<gene>
    <name evidence="1" type="ORF">Pint_11545</name>
</gene>
<dbReference type="Proteomes" id="UP001163603">
    <property type="component" value="Chromosome 12"/>
</dbReference>